<gene>
    <name evidence="4" type="ORF">BLE401_11855</name>
</gene>
<comment type="similarity">
    <text evidence="1">Belongs to the PspA/Vipp/IM30 family.</text>
</comment>
<feature type="region of interest" description="Disordered" evidence="3">
    <location>
        <begin position="156"/>
        <end position="184"/>
    </location>
</feature>
<proteinExistence type="inferred from homology"/>
<dbReference type="AlphaFoldDB" id="A0A2N9YG05"/>
<reference evidence="5" key="1">
    <citation type="submission" date="2016-12" db="EMBL/GenBank/DDBJ databases">
        <title>Complete Genome Sequence of Beggiatoa leptomitiformis D-401.</title>
        <authorList>
            <person name="Fomenkov A."/>
            <person name="Vincze T."/>
            <person name="Grabovich M."/>
            <person name="Anton B.P."/>
            <person name="Dubinina G."/>
            <person name="Orlova M."/>
            <person name="Belousova E."/>
            <person name="Roberts R.J."/>
        </authorList>
    </citation>
    <scope>NUCLEOTIDE SEQUENCE [LARGE SCALE GENOMIC DNA]</scope>
    <source>
        <strain evidence="5">D-401</strain>
    </source>
</reference>
<evidence type="ECO:0000256" key="1">
    <source>
        <dbReference type="ARBA" id="ARBA00043985"/>
    </source>
</evidence>
<dbReference type="PANTHER" id="PTHR31088">
    <property type="entry name" value="MEMBRANE-ASSOCIATED PROTEIN VIPP1, CHLOROPLASTIC"/>
    <property type="match status" value="1"/>
</dbReference>
<keyword evidence="2" id="KW-0175">Coiled coil</keyword>
<evidence type="ECO:0000313" key="5">
    <source>
        <dbReference type="Proteomes" id="UP000234271"/>
    </source>
</evidence>
<sequence>MGVFGKLFTAFRGAATETGEAIVDTQALRILDQEMRDAKVNLDEAKENLAKVIAEQMSVERSVKKYSDRVKEYEGYAMQAMDKGDEKLAGELADEVARAENELTAQQAVLDGYNNNINNLKTIIRNTERNITSMEREISVIKTTESVQKASAAASTKFSGINSSMSSATESLERIKQKQQQRTDQMNAAIQLQQDESGDNLQSKLAQAGIIPEKGTNSNAVLERLKAKRAGVSSSPSTPPTHISAGSVEIKINS</sequence>
<evidence type="ECO:0000313" key="4">
    <source>
        <dbReference type="EMBL" id="AUI69315.1"/>
    </source>
</evidence>
<dbReference type="Proteomes" id="UP000234271">
    <property type="component" value="Chromosome"/>
</dbReference>
<protein>
    <submittedName>
        <fullName evidence="4">PspA/IM30 family protein</fullName>
    </submittedName>
</protein>
<name>A0A2N9YG05_9GAMM</name>
<dbReference type="RefSeq" id="WP_062153288.1">
    <property type="nucleotide sequence ID" value="NZ_CP012373.2"/>
</dbReference>
<evidence type="ECO:0000256" key="2">
    <source>
        <dbReference type="SAM" id="Coils"/>
    </source>
</evidence>
<keyword evidence="5" id="KW-1185">Reference proteome</keyword>
<dbReference type="InterPro" id="IPR007157">
    <property type="entry name" value="PspA_VIPP1"/>
</dbReference>
<evidence type="ECO:0000256" key="3">
    <source>
        <dbReference type="SAM" id="MobiDB-lite"/>
    </source>
</evidence>
<dbReference type="KEGG" id="blep:AL038_12415"/>
<dbReference type="Pfam" id="PF04012">
    <property type="entry name" value="PspA_IM30"/>
    <property type="match status" value="1"/>
</dbReference>
<feature type="coiled-coil region" evidence="2">
    <location>
        <begin position="28"/>
        <end position="62"/>
    </location>
</feature>
<dbReference type="EMBL" id="CP018889">
    <property type="protein sequence ID" value="AUI69315.1"/>
    <property type="molecule type" value="Genomic_DNA"/>
</dbReference>
<dbReference type="PANTHER" id="PTHR31088:SF9">
    <property type="entry name" value="PHAGE SHOCK PROTEIN A"/>
    <property type="match status" value="1"/>
</dbReference>
<organism evidence="4 5">
    <name type="scientific">Beggiatoa leptomitoformis</name>
    <dbReference type="NCBI Taxonomy" id="288004"/>
    <lineage>
        <taxon>Bacteria</taxon>
        <taxon>Pseudomonadati</taxon>
        <taxon>Pseudomonadota</taxon>
        <taxon>Gammaproteobacteria</taxon>
        <taxon>Thiotrichales</taxon>
        <taxon>Thiotrichaceae</taxon>
        <taxon>Beggiatoa</taxon>
    </lineage>
</organism>
<dbReference type="STRING" id="288004.AL038_12415"/>
<accession>A0A2N9YG05</accession>
<feature type="region of interest" description="Disordered" evidence="3">
    <location>
        <begin position="228"/>
        <end position="254"/>
    </location>
</feature>
<feature type="coiled-coil region" evidence="2">
    <location>
        <begin position="89"/>
        <end position="144"/>
    </location>
</feature>
<dbReference type="OrthoDB" id="8844617at2"/>
<feature type="compositionally biased region" description="Polar residues" evidence="3">
    <location>
        <begin position="156"/>
        <end position="170"/>
    </location>
</feature>